<dbReference type="Gene3D" id="2.130.10.10">
    <property type="entry name" value="YVTN repeat-like/Quinoprotein amine dehydrogenase"/>
    <property type="match status" value="2"/>
</dbReference>
<evidence type="ECO:0000313" key="6">
    <source>
        <dbReference type="Proteomes" id="UP000230750"/>
    </source>
</evidence>
<keyword evidence="2" id="KW-0677">Repeat</keyword>
<feature type="region of interest" description="Disordered" evidence="4">
    <location>
        <begin position="757"/>
        <end position="780"/>
    </location>
</feature>
<evidence type="ECO:0000256" key="3">
    <source>
        <dbReference type="PROSITE-ProRule" id="PRU00221"/>
    </source>
</evidence>
<dbReference type="SMART" id="SM00320">
    <property type="entry name" value="WD40"/>
    <property type="match status" value="5"/>
</dbReference>
<evidence type="ECO:0000313" key="5">
    <source>
        <dbReference type="EMBL" id="PIK48539.1"/>
    </source>
</evidence>
<dbReference type="PROSITE" id="PS50294">
    <property type="entry name" value="WD_REPEATS_REGION"/>
    <property type="match status" value="3"/>
</dbReference>
<dbReference type="PRINTS" id="PR00320">
    <property type="entry name" value="GPROTEINBRPT"/>
</dbReference>
<dbReference type="AlphaFoldDB" id="A0A2G8KKL1"/>
<feature type="repeat" description="WD" evidence="3">
    <location>
        <begin position="592"/>
        <end position="624"/>
    </location>
</feature>
<dbReference type="PANTHER" id="PTHR45532:SF1">
    <property type="entry name" value="WD REPEAT-CONTAINING PROTEIN 97"/>
    <property type="match status" value="1"/>
</dbReference>
<evidence type="ECO:0000256" key="4">
    <source>
        <dbReference type="SAM" id="MobiDB-lite"/>
    </source>
</evidence>
<dbReference type="InterPro" id="IPR020472">
    <property type="entry name" value="WD40_PAC1"/>
</dbReference>
<dbReference type="InterPro" id="IPR001680">
    <property type="entry name" value="WD40_rpt"/>
</dbReference>
<dbReference type="SUPFAM" id="SSF50998">
    <property type="entry name" value="Quinoprotein alcohol dehydrogenase-like"/>
    <property type="match status" value="1"/>
</dbReference>
<organism evidence="5 6">
    <name type="scientific">Stichopus japonicus</name>
    <name type="common">Sea cucumber</name>
    <dbReference type="NCBI Taxonomy" id="307972"/>
    <lineage>
        <taxon>Eukaryota</taxon>
        <taxon>Metazoa</taxon>
        <taxon>Echinodermata</taxon>
        <taxon>Eleutherozoa</taxon>
        <taxon>Echinozoa</taxon>
        <taxon>Holothuroidea</taxon>
        <taxon>Aspidochirotacea</taxon>
        <taxon>Aspidochirotida</taxon>
        <taxon>Stichopodidae</taxon>
        <taxon>Apostichopus</taxon>
    </lineage>
</organism>
<dbReference type="InterPro" id="IPR015943">
    <property type="entry name" value="WD40/YVTN_repeat-like_dom_sf"/>
</dbReference>
<feature type="repeat" description="WD" evidence="3">
    <location>
        <begin position="276"/>
        <end position="317"/>
    </location>
</feature>
<dbReference type="OrthoDB" id="6262491at2759"/>
<feature type="compositionally biased region" description="Acidic residues" evidence="4">
    <location>
        <begin position="804"/>
        <end position="818"/>
    </location>
</feature>
<feature type="repeat" description="WD" evidence="3">
    <location>
        <begin position="235"/>
        <end position="267"/>
    </location>
</feature>
<sequence>MSELVAKLLKERERRPGQRDDETKAQFFWRVLRESIKETSKLVAKADARDIQIAHGVHHLRKINHLDPIRSVLYNSEKAEYLTINNQGFNIFYLDGRYKDRIEPEEHVDKLLYAQSAKRYVGWIDDEEYLKVFQDDFELISEAKSPFKISCVAYNDHQGEIVSAGQGHVLSWCFRYGAKHLIQKKITTEGLPANDNYWLIALEETASRTQRCFVACDSNVAVVNLFEGTVLSYRKNLHVRNISCILFFNPLKYLITGARDGSIKVWDDGWDLRLVFVGHRGPVTALAIFPYGPSIMSGSEDCTIRVWSMETYDEVDLIQTNDPVEGLGTVLNNDNIHSYSANTVHLWRLRQIHNLFTAIGSKVVQIKTTNHPDVPTRVMCTSRNGTVRIVTPGTGDVITSFIAGSGKQVVDAAYASAQEILFVASKKWRYPESRCEQPNPCRIVHRVNTKLASDKETINCICLYEYVVQSTLQNDSWKGIMKSLKQPSLLNKARSSPKIAHGLKGVLGIVANPKNDQLITSGMDNVLKIWRVFPFAEESLAPLMSIYCAHTPLHMSVMKNTLCVAFQDPSSVTYSLVHYNLLTKSRNDHSPDEDHIDTVTGLACNPRMRYFASSSLDGTIKIWDEYNRLIRSIKLNAEPYSLNFCTDRGDLLVGIGNHVHRIDHTSYLPRPFLRKMVSMIFHPPSSEDIIPYDEDLSRALSPLGKKRLKTAHSSIFRFDNFVDVLTKEETEELSREKKVKEEAFAVLAEREMELQQLRDGKLHSSKWQPPPRDTSASSRIKNDAFRRYWHSMHLHTDKPRIPAEDDFNPDGGDSDGESEAPWVPEIEPKGFFPPLSTARRPRPPKREARDGRRYEEVEGEEGGINPPIHPSGFIPNSILLRLLWPPEERKISTESPYRPPQLTESQLAEIATRKKVSWLKDCKLLIYV</sequence>
<dbReference type="PANTHER" id="PTHR45532">
    <property type="entry name" value="WD REPEAT-CONTAINING PROTEIN 97"/>
    <property type="match status" value="1"/>
</dbReference>
<keyword evidence="1 3" id="KW-0853">WD repeat</keyword>
<dbReference type="EMBL" id="MRZV01000517">
    <property type="protein sequence ID" value="PIK48539.1"/>
    <property type="molecule type" value="Genomic_DNA"/>
</dbReference>
<gene>
    <name evidence="5" type="ORF">BSL78_14594</name>
</gene>
<dbReference type="Proteomes" id="UP000230750">
    <property type="component" value="Unassembled WGS sequence"/>
</dbReference>
<comment type="caution">
    <text evidence="5">The sequence shown here is derived from an EMBL/GenBank/DDBJ whole genome shotgun (WGS) entry which is preliminary data.</text>
</comment>
<feature type="region of interest" description="Disordered" evidence="4">
    <location>
        <begin position="797"/>
        <end position="870"/>
    </location>
</feature>
<feature type="compositionally biased region" description="Basic and acidic residues" evidence="4">
    <location>
        <begin position="844"/>
        <end position="856"/>
    </location>
</feature>
<keyword evidence="6" id="KW-1185">Reference proteome</keyword>
<reference evidence="5 6" key="1">
    <citation type="journal article" date="2017" name="PLoS Biol.">
        <title>The sea cucumber genome provides insights into morphological evolution and visceral regeneration.</title>
        <authorList>
            <person name="Zhang X."/>
            <person name="Sun L."/>
            <person name="Yuan J."/>
            <person name="Sun Y."/>
            <person name="Gao Y."/>
            <person name="Zhang L."/>
            <person name="Li S."/>
            <person name="Dai H."/>
            <person name="Hamel J.F."/>
            <person name="Liu C."/>
            <person name="Yu Y."/>
            <person name="Liu S."/>
            <person name="Lin W."/>
            <person name="Guo K."/>
            <person name="Jin S."/>
            <person name="Xu P."/>
            <person name="Storey K.B."/>
            <person name="Huan P."/>
            <person name="Zhang T."/>
            <person name="Zhou Y."/>
            <person name="Zhang J."/>
            <person name="Lin C."/>
            <person name="Li X."/>
            <person name="Xing L."/>
            <person name="Huo D."/>
            <person name="Sun M."/>
            <person name="Wang L."/>
            <person name="Mercier A."/>
            <person name="Li F."/>
            <person name="Yang H."/>
            <person name="Xiang J."/>
        </authorList>
    </citation>
    <scope>NUCLEOTIDE SEQUENCE [LARGE SCALE GENOMIC DNA]</scope>
    <source>
        <strain evidence="5">Shaxun</strain>
        <tissue evidence="5">Muscle</tissue>
    </source>
</reference>
<dbReference type="InterPro" id="IPR011047">
    <property type="entry name" value="Quinoprotein_ADH-like_sf"/>
</dbReference>
<protein>
    <submittedName>
        <fullName evidence="5">Uncharacterized protein</fullName>
    </submittedName>
</protein>
<evidence type="ECO:0000256" key="1">
    <source>
        <dbReference type="ARBA" id="ARBA00022574"/>
    </source>
</evidence>
<dbReference type="SUPFAM" id="SSF50978">
    <property type="entry name" value="WD40 repeat-like"/>
    <property type="match status" value="2"/>
</dbReference>
<dbReference type="STRING" id="307972.A0A2G8KKL1"/>
<dbReference type="PROSITE" id="PS50082">
    <property type="entry name" value="WD_REPEATS_2"/>
    <property type="match status" value="3"/>
</dbReference>
<evidence type="ECO:0000256" key="2">
    <source>
        <dbReference type="ARBA" id="ARBA00022737"/>
    </source>
</evidence>
<name>A0A2G8KKL1_STIJA</name>
<accession>A0A2G8KKL1</accession>
<dbReference type="Pfam" id="PF00400">
    <property type="entry name" value="WD40"/>
    <property type="match status" value="4"/>
</dbReference>
<dbReference type="InterPro" id="IPR036322">
    <property type="entry name" value="WD40_repeat_dom_sf"/>
</dbReference>
<proteinExistence type="predicted"/>